<evidence type="ECO:0000313" key="3">
    <source>
        <dbReference type="Proteomes" id="UP001597417"/>
    </source>
</evidence>
<dbReference type="PROSITE" id="PS50995">
    <property type="entry name" value="HTH_MARR_2"/>
    <property type="match status" value="1"/>
</dbReference>
<proteinExistence type="predicted"/>
<keyword evidence="3" id="KW-1185">Reference proteome</keyword>
<dbReference type="Pfam" id="PF01047">
    <property type="entry name" value="MarR"/>
    <property type="match status" value="1"/>
</dbReference>
<dbReference type="SUPFAM" id="SSF46785">
    <property type="entry name" value="Winged helix' DNA-binding domain"/>
    <property type="match status" value="1"/>
</dbReference>
<dbReference type="InterPro" id="IPR052526">
    <property type="entry name" value="HTH-type_Bedaq_tolerance"/>
</dbReference>
<organism evidence="2 3">
    <name type="scientific">Amycolatopsis pigmentata</name>
    <dbReference type="NCBI Taxonomy" id="450801"/>
    <lineage>
        <taxon>Bacteria</taxon>
        <taxon>Bacillati</taxon>
        <taxon>Actinomycetota</taxon>
        <taxon>Actinomycetes</taxon>
        <taxon>Pseudonocardiales</taxon>
        <taxon>Pseudonocardiaceae</taxon>
        <taxon>Amycolatopsis</taxon>
    </lineage>
</organism>
<sequence length="153" mass="16827">MGPSDEAGLELIRQLRTAAQLHHAWVAQTWQNERKFHPAAAMLLSDLALHGECRPSELAKRKMVDVSVVSRQIAQLTAAGLVDRRPAPEDGRAALVRVSESGHAELKRLREAHLEFFRTALGQWSETEVSTLTSAITAMNEALRGRLDGQQAG</sequence>
<dbReference type="InterPro" id="IPR000835">
    <property type="entry name" value="HTH_MarR-typ"/>
</dbReference>
<dbReference type="PANTHER" id="PTHR39515">
    <property type="entry name" value="CONSERVED PROTEIN"/>
    <property type="match status" value="1"/>
</dbReference>
<dbReference type="EMBL" id="JBHUKR010000007">
    <property type="protein sequence ID" value="MFD2417800.1"/>
    <property type="molecule type" value="Genomic_DNA"/>
</dbReference>
<protein>
    <submittedName>
        <fullName evidence="2">MarR family winged helix-turn-helix transcriptional regulator</fullName>
    </submittedName>
</protein>
<gene>
    <name evidence="2" type="ORF">ACFSXZ_15860</name>
</gene>
<feature type="domain" description="HTH marR-type" evidence="1">
    <location>
        <begin position="8"/>
        <end position="141"/>
    </location>
</feature>
<dbReference type="SMART" id="SM00418">
    <property type="entry name" value="HTH_ARSR"/>
    <property type="match status" value="1"/>
</dbReference>
<dbReference type="SMART" id="SM00347">
    <property type="entry name" value="HTH_MARR"/>
    <property type="match status" value="1"/>
</dbReference>
<reference evidence="3" key="1">
    <citation type="journal article" date="2019" name="Int. J. Syst. Evol. Microbiol.">
        <title>The Global Catalogue of Microorganisms (GCM) 10K type strain sequencing project: providing services to taxonomists for standard genome sequencing and annotation.</title>
        <authorList>
            <consortium name="The Broad Institute Genomics Platform"/>
            <consortium name="The Broad Institute Genome Sequencing Center for Infectious Disease"/>
            <person name="Wu L."/>
            <person name="Ma J."/>
        </authorList>
    </citation>
    <scope>NUCLEOTIDE SEQUENCE [LARGE SCALE GENOMIC DNA]</scope>
    <source>
        <strain evidence="3">CGMCC 4.7645</strain>
    </source>
</reference>
<accession>A0ABW5FT53</accession>
<dbReference type="RefSeq" id="WP_378265785.1">
    <property type="nucleotide sequence ID" value="NZ_JBHUKR010000007.1"/>
</dbReference>
<dbReference type="InterPro" id="IPR001845">
    <property type="entry name" value="HTH_ArsR_DNA-bd_dom"/>
</dbReference>
<dbReference type="InterPro" id="IPR036388">
    <property type="entry name" value="WH-like_DNA-bd_sf"/>
</dbReference>
<evidence type="ECO:0000313" key="2">
    <source>
        <dbReference type="EMBL" id="MFD2417800.1"/>
    </source>
</evidence>
<dbReference type="InterPro" id="IPR036390">
    <property type="entry name" value="WH_DNA-bd_sf"/>
</dbReference>
<evidence type="ECO:0000259" key="1">
    <source>
        <dbReference type="PROSITE" id="PS50995"/>
    </source>
</evidence>
<dbReference type="PANTHER" id="PTHR39515:SF2">
    <property type="entry name" value="HTH-TYPE TRANSCRIPTIONAL REGULATOR RV0880"/>
    <property type="match status" value="1"/>
</dbReference>
<name>A0ABW5FT53_9PSEU</name>
<comment type="caution">
    <text evidence="2">The sequence shown here is derived from an EMBL/GenBank/DDBJ whole genome shotgun (WGS) entry which is preliminary data.</text>
</comment>
<dbReference type="Proteomes" id="UP001597417">
    <property type="component" value="Unassembled WGS sequence"/>
</dbReference>
<dbReference type="Gene3D" id="1.10.10.10">
    <property type="entry name" value="Winged helix-like DNA-binding domain superfamily/Winged helix DNA-binding domain"/>
    <property type="match status" value="1"/>
</dbReference>